<keyword evidence="2" id="KW-0418">Kinase</keyword>
<dbReference type="Pfam" id="PF13581">
    <property type="entry name" value="HATPase_c_2"/>
    <property type="match status" value="1"/>
</dbReference>
<name>A0A7W4V3I9_9MICO</name>
<evidence type="ECO:0000259" key="1">
    <source>
        <dbReference type="Pfam" id="PF13581"/>
    </source>
</evidence>
<organism evidence="2 3">
    <name type="scientific">Microbacterium endophyticum</name>
    <dbReference type="NCBI Taxonomy" id="1526412"/>
    <lineage>
        <taxon>Bacteria</taxon>
        <taxon>Bacillati</taxon>
        <taxon>Actinomycetota</taxon>
        <taxon>Actinomycetes</taxon>
        <taxon>Micrococcales</taxon>
        <taxon>Microbacteriaceae</taxon>
        <taxon>Microbacterium</taxon>
    </lineage>
</organism>
<evidence type="ECO:0000313" key="3">
    <source>
        <dbReference type="Proteomes" id="UP000529310"/>
    </source>
</evidence>
<accession>A0A7W4V3I9</accession>
<dbReference type="InterPro" id="IPR036890">
    <property type="entry name" value="HATPase_C_sf"/>
</dbReference>
<sequence>MNTLRPPSPAEYSADIRCPPDSVEDAHDFIQTVWEHHGDVVATDRMAMELVLSELVSNIIQNNPRRAVLCHVSVTVGISELLLRTSDTGVPVSTKTGSGTMPDETAESGRGLVLIDMVARSMDYRRESGRNVWIAVVDRTSQGS</sequence>
<evidence type="ECO:0000313" key="2">
    <source>
        <dbReference type="EMBL" id="MBB2976182.1"/>
    </source>
</evidence>
<proteinExistence type="predicted"/>
<protein>
    <submittedName>
        <fullName evidence="2">Serine/threonine-protein kinase RsbW</fullName>
        <ecNumber evidence="2">2.7.11.1</ecNumber>
    </submittedName>
</protein>
<dbReference type="CDD" id="cd16936">
    <property type="entry name" value="HATPase_RsbW-like"/>
    <property type="match status" value="1"/>
</dbReference>
<keyword evidence="2" id="KW-0808">Transferase</keyword>
<dbReference type="Gene3D" id="3.30.565.10">
    <property type="entry name" value="Histidine kinase-like ATPase, C-terminal domain"/>
    <property type="match status" value="1"/>
</dbReference>
<reference evidence="2 3" key="1">
    <citation type="submission" date="2020-08" db="EMBL/GenBank/DDBJ databases">
        <title>Sequencing the genomes of 1000 actinobacteria strains.</title>
        <authorList>
            <person name="Klenk H.-P."/>
        </authorList>
    </citation>
    <scope>NUCLEOTIDE SEQUENCE [LARGE SCALE GENOMIC DNA]</scope>
    <source>
        <strain evidence="2 3">DSM 27099</strain>
    </source>
</reference>
<dbReference type="SUPFAM" id="SSF55874">
    <property type="entry name" value="ATPase domain of HSP90 chaperone/DNA topoisomerase II/histidine kinase"/>
    <property type="match status" value="1"/>
</dbReference>
<gene>
    <name evidence="2" type="ORF">FHX49_001752</name>
</gene>
<dbReference type="EMBL" id="JACHWQ010000004">
    <property type="protein sequence ID" value="MBB2976182.1"/>
    <property type="molecule type" value="Genomic_DNA"/>
</dbReference>
<dbReference type="AlphaFoldDB" id="A0A7W4V3I9"/>
<dbReference type="GO" id="GO:0004674">
    <property type="term" value="F:protein serine/threonine kinase activity"/>
    <property type="evidence" value="ECO:0007669"/>
    <property type="project" value="UniProtKB-EC"/>
</dbReference>
<feature type="domain" description="Histidine kinase/HSP90-like ATPase" evidence="1">
    <location>
        <begin position="20"/>
        <end position="132"/>
    </location>
</feature>
<dbReference type="InterPro" id="IPR003594">
    <property type="entry name" value="HATPase_dom"/>
</dbReference>
<dbReference type="RefSeq" id="WP_165138578.1">
    <property type="nucleotide sequence ID" value="NZ_CP049255.1"/>
</dbReference>
<dbReference type="EC" id="2.7.11.1" evidence="2"/>
<keyword evidence="3" id="KW-1185">Reference proteome</keyword>
<dbReference type="Proteomes" id="UP000529310">
    <property type="component" value="Unassembled WGS sequence"/>
</dbReference>
<comment type="caution">
    <text evidence="2">The sequence shown here is derived from an EMBL/GenBank/DDBJ whole genome shotgun (WGS) entry which is preliminary data.</text>
</comment>